<accession>A0A4P2VH64</accession>
<reference evidence="1" key="1">
    <citation type="submission" date="2018-11" db="EMBL/GenBank/DDBJ databases">
        <title>Ascomycete Aspergillus oryzae is an efficient expression host for production of basidiomycete terpenes using genomic DNA sequences.</title>
        <authorList>
            <person name="Nagamine S."/>
            <person name="Kozaki T."/>
            <person name="Liu C."/>
            <person name="Nishishita J."/>
            <person name="Sogahata K."/>
            <person name="Sato Y."/>
            <person name="Minami A."/>
            <person name="Ozaki T."/>
            <person name="Wu J."/>
            <person name="Kawagishi H."/>
            <person name="Schmidt-Dannert C."/>
            <person name="Maruyama J."/>
            <person name="Oikawa H."/>
        </authorList>
    </citation>
    <scope>NUCLEOTIDE SEQUENCE</scope>
    <source>
        <strain evidence="1">CpSTS10</strain>
    </source>
</reference>
<dbReference type="AlphaFoldDB" id="A0A4P2VH64"/>
<organism evidence="1">
    <name type="scientific">Clitopilus sp</name>
    <dbReference type="NCBI Taxonomy" id="1967123"/>
    <lineage>
        <taxon>Eukaryota</taxon>
        <taxon>Fungi</taxon>
        <taxon>Dikarya</taxon>
        <taxon>Basidiomycota</taxon>
        <taxon>Agaricomycotina</taxon>
        <taxon>Agaricomycetes</taxon>
        <taxon>Agaricomycetidae</taxon>
        <taxon>Agaricales</taxon>
        <taxon>Tricholomatineae</taxon>
        <taxon>Entolomataceae</taxon>
        <taxon>Clitopilus</taxon>
    </lineage>
</organism>
<sequence>MAPSYQLPDLPSLSRSFELRANPACKITTKASEASLIESKSTNGSHVLSSLERERLAAMKVGLLAAICFPGSDPTQLRLLTDFLTLTVLATRRVKYATLSPQVLTYWTTVDDNDGVWSLVHHDMFNCLKEPLERLASKANQNWKARFGSSVKSFRIAQCSSVTEDMDILDPEIETYLSMNRDLSGLSMIFDLFELTQNLTLTVTDETITRTLDKLKVLATDIVSCSVDVAAFNYDQARGNEKNLISLLMRHKRLSVQGALNYAGTLIKQYIDAFMAEERSLLDPTPSPPSNGSSLIPSWIPFTPLVASATAIPPSTPPDPVSKADLTVYVQMLRDCIVGTLNWIYETDLYFGKKGEEIRTFGWIFLSPKVQNNDSEREVPGDNVLP</sequence>
<dbReference type="Pfam" id="PF19086">
    <property type="entry name" value="Terpene_syn_C_2"/>
    <property type="match status" value="1"/>
</dbReference>
<dbReference type="Gene3D" id="1.10.600.10">
    <property type="entry name" value="Farnesyl Diphosphate Synthase"/>
    <property type="match status" value="1"/>
</dbReference>
<evidence type="ECO:0000313" key="1">
    <source>
        <dbReference type="EMBL" id="BBH51507.1"/>
    </source>
</evidence>
<name>A0A4P2VH64_9AGAR</name>
<dbReference type="EMBL" id="LC436354">
    <property type="protein sequence ID" value="BBH51507.1"/>
    <property type="molecule type" value="Genomic_DNA"/>
</dbReference>
<proteinExistence type="predicted"/>
<protein>
    <submittedName>
        <fullName evidence="1">Putative sesquiterpene synthase</fullName>
    </submittedName>
</protein>
<dbReference type="SUPFAM" id="SSF48576">
    <property type="entry name" value="Terpenoid synthases"/>
    <property type="match status" value="1"/>
</dbReference>
<dbReference type="InterPro" id="IPR008949">
    <property type="entry name" value="Isoprenoid_synthase_dom_sf"/>
</dbReference>